<dbReference type="InterPro" id="IPR002880">
    <property type="entry name" value="Pyrv_Fd/Flavodoxin_OxRdtase_N"/>
</dbReference>
<evidence type="ECO:0000256" key="12">
    <source>
        <dbReference type="PIRSR" id="PIRSR000159-50"/>
    </source>
</evidence>
<evidence type="ECO:0000313" key="14">
    <source>
        <dbReference type="EMBL" id="SDM04580.1"/>
    </source>
</evidence>
<dbReference type="GO" id="GO:0030976">
    <property type="term" value="F:thiamine pyrophosphate binding"/>
    <property type="evidence" value="ECO:0007669"/>
    <property type="project" value="InterPro"/>
</dbReference>
<dbReference type="InterPro" id="IPR011895">
    <property type="entry name" value="Pyrv_flavodox_OxRed"/>
</dbReference>
<dbReference type="InterPro" id="IPR011766">
    <property type="entry name" value="TPP_enzyme_TPP-bd"/>
</dbReference>
<feature type="binding site" evidence="12">
    <location>
        <position position="837"/>
    </location>
    <ligand>
        <name>[4Fe-4S] cluster</name>
        <dbReference type="ChEBI" id="CHEBI:49883"/>
        <label>3</label>
    </ligand>
</feature>
<feature type="binding site" evidence="12">
    <location>
        <position position="698"/>
    </location>
    <ligand>
        <name>[4Fe-4S] cluster</name>
        <dbReference type="ChEBI" id="CHEBI:49883"/>
        <label>2</label>
    </ligand>
</feature>
<dbReference type="InterPro" id="IPR037112">
    <property type="entry name" value="Pyrv-flavodox_OxR_EKR_sf"/>
</dbReference>
<dbReference type="GO" id="GO:0051539">
    <property type="term" value="F:4 iron, 4 sulfur cluster binding"/>
    <property type="evidence" value="ECO:0007669"/>
    <property type="project" value="UniProtKB-KW"/>
</dbReference>
<dbReference type="Pfam" id="PF01855">
    <property type="entry name" value="POR_N"/>
    <property type="match status" value="1"/>
</dbReference>
<evidence type="ECO:0000256" key="2">
    <source>
        <dbReference type="ARBA" id="ARBA00022448"/>
    </source>
</evidence>
<dbReference type="RefSeq" id="WP_091647183.1">
    <property type="nucleotide sequence ID" value="NZ_FNHQ01000001.1"/>
</dbReference>
<dbReference type="PIRSF" id="PIRSF000159">
    <property type="entry name" value="NifJ"/>
    <property type="match status" value="1"/>
</dbReference>
<dbReference type="Pfam" id="PF02775">
    <property type="entry name" value="TPP_enzyme_C"/>
    <property type="match status" value="1"/>
</dbReference>
<dbReference type="PANTHER" id="PTHR32154">
    <property type="entry name" value="PYRUVATE-FLAVODOXIN OXIDOREDUCTASE-RELATED"/>
    <property type="match status" value="1"/>
</dbReference>
<dbReference type="Gene3D" id="3.40.50.920">
    <property type="match status" value="1"/>
</dbReference>
<feature type="binding site" evidence="12">
    <location>
        <position position="743"/>
    </location>
    <ligand>
        <name>[4Fe-4S] cluster</name>
        <dbReference type="ChEBI" id="CHEBI:49883"/>
        <label>2</label>
    </ligand>
</feature>
<keyword evidence="14" id="KW-0670">Pyruvate</keyword>
<feature type="binding site" evidence="12">
    <location>
        <position position="812"/>
    </location>
    <ligand>
        <name>[4Fe-4S] cluster</name>
        <dbReference type="ChEBI" id="CHEBI:49883"/>
        <label>3</label>
    </ligand>
</feature>
<feature type="binding site" evidence="12">
    <location>
        <position position="691"/>
    </location>
    <ligand>
        <name>[4Fe-4S] cluster</name>
        <dbReference type="ChEBI" id="CHEBI:49883"/>
        <label>1</label>
    </ligand>
</feature>
<dbReference type="CDD" id="cd03377">
    <property type="entry name" value="TPP_PFOR_PNO"/>
    <property type="match status" value="1"/>
</dbReference>
<dbReference type="Pfam" id="PF12838">
    <property type="entry name" value="Fer4_7"/>
    <property type="match status" value="1"/>
</dbReference>
<protein>
    <submittedName>
        <fullName evidence="14">Pyruvate-ferredoxin/flavodoxin oxidoreductase</fullName>
    </submittedName>
</protein>
<evidence type="ECO:0000256" key="9">
    <source>
        <dbReference type="PIRNR" id="PIRNR000159"/>
    </source>
</evidence>
<comment type="cofactor">
    <cofactor evidence="12">
        <name>[4Fe-4S] cluster</name>
        <dbReference type="ChEBI" id="CHEBI:49883"/>
    </cofactor>
    <text evidence="12">Binds 3 [4Fe-4S] clusters per subunit.</text>
</comment>
<feature type="binding site" evidence="12">
    <location>
        <position position="809"/>
    </location>
    <ligand>
        <name>[4Fe-4S] cluster</name>
        <dbReference type="ChEBI" id="CHEBI:49883"/>
        <label>3</label>
    </ligand>
</feature>
<accession>A0A1G9Q0N1</accession>
<dbReference type="InterPro" id="IPR009014">
    <property type="entry name" value="Transketo_C/PFOR_II"/>
</dbReference>
<dbReference type="Proteomes" id="UP000199309">
    <property type="component" value="Unassembled WGS sequence"/>
</dbReference>
<dbReference type="InterPro" id="IPR017900">
    <property type="entry name" value="4Fe4S_Fe_S_CS"/>
</dbReference>
<dbReference type="FunFam" id="3.40.50.920:FF:000007">
    <property type="entry name" value="Pyruvate:ferredoxin (Flavodoxin) oxidoreductase"/>
    <property type="match status" value="1"/>
</dbReference>
<evidence type="ECO:0000256" key="7">
    <source>
        <dbReference type="ARBA" id="ARBA00023004"/>
    </source>
</evidence>
<dbReference type="FunFam" id="3.40.920.10:FF:000001">
    <property type="entry name" value="Pyruvate:ferredoxin (Flavodoxin) oxidoreductase"/>
    <property type="match status" value="1"/>
</dbReference>
<feature type="site" description="Important for catalytic activity" evidence="11">
    <location>
        <position position="994"/>
    </location>
</feature>
<gene>
    <name evidence="14" type="ORF">SAMN05660299_00069</name>
</gene>
<reference evidence="14 15" key="1">
    <citation type="submission" date="2016-10" db="EMBL/GenBank/DDBJ databases">
        <authorList>
            <person name="de Groot N.N."/>
        </authorList>
    </citation>
    <scope>NUCLEOTIDE SEQUENCE [LARGE SCALE GENOMIC DNA]</scope>
    <source>
        <strain evidence="14 15">DSM 16981</strain>
    </source>
</reference>
<keyword evidence="8 12" id="KW-0411">Iron-sulfur</keyword>
<feature type="binding site" evidence="10">
    <location>
        <position position="63"/>
    </location>
    <ligand>
        <name>thiamine diphosphate</name>
        <dbReference type="ChEBI" id="CHEBI:58937"/>
    </ligand>
</feature>
<dbReference type="Gene3D" id="3.40.50.970">
    <property type="match status" value="2"/>
</dbReference>
<dbReference type="GO" id="GO:0016903">
    <property type="term" value="F:oxidoreductase activity, acting on the aldehyde or oxo group of donors"/>
    <property type="evidence" value="ECO:0007669"/>
    <property type="project" value="InterPro"/>
</dbReference>
<feature type="binding site" evidence="12">
    <location>
        <position position="688"/>
    </location>
    <ligand>
        <name>[4Fe-4S] cluster</name>
        <dbReference type="ChEBI" id="CHEBI:49883"/>
        <label>1</label>
    </ligand>
</feature>
<feature type="binding site" evidence="10">
    <location>
        <begin position="960"/>
        <end position="963"/>
    </location>
    <ligand>
        <name>thiamine diphosphate</name>
        <dbReference type="ChEBI" id="CHEBI:58937"/>
    </ligand>
</feature>
<feature type="binding site" evidence="12">
    <location>
        <position position="753"/>
    </location>
    <ligand>
        <name>[4Fe-4S] cluster</name>
        <dbReference type="ChEBI" id="CHEBI:49883"/>
        <label>1</label>
    </ligand>
</feature>
<dbReference type="CDD" id="cd07034">
    <property type="entry name" value="TPP_PYR_PFOR_IOR-alpha_like"/>
    <property type="match status" value="1"/>
</dbReference>
<dbReference type="Pfam" id="PF10371">
    <property type="entry name" value="EKR"/>
    <property type="match status" value="1"/>
</dbReference>
<dbReference type="Pfam" id="PF17147">
    <property type="entry name" value="PFOR_II"/>
    <property type="match status" value="1"/>
</dbReference>
<dbReference type="AlphaFoldDB" id="A0A1G9Q0N1"/>
<dbReference type="GO" id="GO:0006979">
    <property type="term" value="P:response to oxidative stress"/>
    <property type="evidence" value="ECO:0007669"/>
    <property type="project" value="TreeGrafter"/>
</dbReference>
<keyword evidence="3 12" id="KW-0004">4Fe-4S</keyword>
<evidence type="ECO:0000259" key="13">
    <source>
        <dbReference type="PROSITE" id="PS51379"/>
    </source>
</evidence>
<keyword evidence="4 12" id="KW-0479">Metal-binding</keyword>
<dbReference type="InterPro" id="IPR017896">
    <property type="entry name" value="4Fe4S_Fe-S-bd"/>
</dbReference>
<dbReference type="Gene3D" id="4.10.780.10">
    <property type="entry name" value="Pyruvate-flavodoxin oxidoreductase, EKR domain"/>
    <property type="match status" value="1"/>
</dbReference>
<dbReference type="InterPro" id="IPR019752">
    <property type="entry name" value="Pyrv/ketoisovalerate_OxRed_cat"/>
</dbReference>
<evidence type="ECO:0000256" key="6">
    <source>
        <dbReference type="ARBA" id="ARBA00023002"/>
    </source>
</evidence>
<dbReference type="NCBIfam" id="TIGR02176">
    <property type="entry name" value="pyruv_ox_red"/>
    <property type="match status" value="1"/>
</dbReference>
<comment type="similarity">
    <text evidence="1 9">Belongs to the pyruvate:ferredoxin/flavodoxin oxidoreductase family.</text>
</comment>
<feature type="binding site" evidence="10">
    <location>
        <position position="814"/>
    </location>
    <ligand>
        <name>thiamine diphosphate</name>
        <dbReference type="ChEBI" id="CHEBI:58937"/>
    </ligand>
</feature>
<evidence type="ECO:0000256" key="11">
    <source>
        <dbReference type="PIRSR" id="PIRSR000159-2"/>
    </source>
</evidence>
<name>A0A1G9Q0N1_9FIRM</name>
<dbReference type="Gene3D" id="3.40.920.10">
    <property type="entry name" value="Pyruvate-ferredoxin oxidoreductase, PFOR, domain III"/>
    <property type="match status" value="1"/>
</dbReference>
<dbReference type="OrthoDB" id="9794954at2"/>
<keyword evidence="2 9" id="KW-0813">Transport</keyword>
<dbReference type="SMART" id="SM00890">
    <property type="entry name" value="EKR"/>
    <property type="match status" value="1"/>
</dbReference>
<keyword evidence="15" id="KW-1185">Reference proteome</keyword>
<keyword evidence="7 12" id="KW-0408">Iron</keyword>
<feature type="binding site" evidence="10">
    <location>
        <begin position="989"/>
        <end position="994"/>
    </location>
    <ligand>
        <name>thiamine diphosphate</name>
        <dbReference type="ChEBI" id="CHEBI:58937"/>
    </ligand>
</feature>
<feature type="domain" description="4Fe-4S ferredoxin-type" evidence="13">
    <location>
        <begin position="734"/>
        <end position="763"/>
    </location>
</feature>
<dbReference type="SUPFAM" id="SSF52922">
    <property type="entry name" value="TK C-terminal domain-like"/>
    <property type="match status" value="1"/>
</dbReference>
<dbReference type="InterPro" id="IPR029061">
    <property type="entry name" value="THDP-binding"/>
</dbReference>
<dbReference type="InterPro" id="IPR019456">
    <property type="entry name" value="Pyrv-flavodox_OxRtase_EKR"/>
</dbReference>
<dbReference type="SUPFAM" id="SSF53323">
    <property type="entry name" value="Pyruvate-ferredoxin oxidoreductase, PFOR, domain III"/>
    <property type="match status" value="1"/>
</dbReference>
<dbReference type="InterPro" id="IPR002869">
    <property type="entry name" value="Pyrv_flavodox_OxRed_cen"/>
</dbReference>
<evidence type="ECO:0000256" key="10">
    <source>
        <dbReference type="PIRSR" id="PIRSR000159-1"/>
    </source>
</evidence>
<feature type="binding site" evidence="10">
    <location>
        <position position="30"/>
    </location>
    <ligand>
        <name>pyruvate</name>
        <dbReference type="ChEBI" id="CHEBI:15361"/>
    </ligand>
</feature>
<dbReference type="FunFam" id="3.40.50.970:FF:000012">
    <property type="entry name" value="Pyruvate:ferredoxin (Flavodoxin) oxidoreductase"/>
    <property type="match status" value="1"/>
</dbReference>
<feature type="site" description="Important for catalytic activity" evidence="11">
    <location>
        <position position="30"/>
    </location>
</feature>
<feature type="binding site" evidence="12">
    <location>
        <position position="746"/>
    </location>
    <ligand>
        <name>[4Fe-4S] cluster</name>
        <dbReference type="ChEBI" id="CHEBI:49883"/>
        <label>2</label>
    </ligand>
</feature>
<dbReference type="InterPro" id="IPR033412">
    <property type="entry name" value="PFOR_II"/>
</dbReference>
<proteinExistence type="inferred from homology"/>
<feature type="site" description="Important for catalytic activity" evidence="11">
    <location>
        <position position="63"/>
    </location>
</feature>
<feature type="site" description="Important for catalytic activity" evidence="11">
    <location>
        <position position="113"/>
    </location>
</feature>
<dbReference type="PROSITE" id="PS00198">
    <property type="entry name" value="4FE4S_FER_1"/>
    <property type="match status" value="1"/>
</dbReference>
<feature type="binding site" evidence="12">
    <location>
        <position position="1069"/>
    </location>
    <ligand>
        <name>[4Fe-4S] cluster</name>
        <dbReference type="ChEBI" id="CHEBI:49883"/>
        <label>3</label>
    </ligand>
</feature>
<evidence type="ECO:0000256" key="8">
    <source>
        <dbReference type="ARBA" id="ARBA00023014"/>
    </source>
</evidence>
<dbReference type="SUPFAM" id="SSF54862">
    <property type="entry name" value="4Fe-4S ferredoxins"/>
    <property type="match status" value="1"/>
</dbReference>
<feature type="domain" description="4Fe-4S ferredoxin-type" evidence="13">
    <location>
        <begin position="679"/>
        <end position="708"/>
    </location>
</feature>
<evidence type="ECO:0000256" key="4">
    <source>
        <dbReference type="ARBA" id="ARBA00022723"/>
    </source>
</evidence>
<dbReference type="GO" id="GO:0022900">
    <property type="term" value="P:electron transport chain"/>
    <property type="evidence" value="ECO:0007669"/>
    <property type="project" value="InterPro"/>
</dbReference>
<dbReference type="PANTHER" id="PTHR32154:SF0">
    <property type="entry name" value="PYRUVATE-FLAVODOXIN OXIDOREDUCTASE-RELATED"/>
    <property type="match status" value="1"/>
</dbReference>
<feature type="binding site" evidence="10">
    <location>
        <position position="837"/>
    </location>
    <ligand>
        <name>thiamine diphosphate</name>
        <dbReference type="ChEBI" id="CHEBI:58937"/>
    </ligand>
</feature>
<dbReference type="STRING" id="349095.SAMN05660299_00069"/>
<dbReference type="SUPFAM" id="SSF52518">
    <property type="entry name" value="Thiamin diphosphate-binding fold (THDP-binding)"/>
    <property type="match status" value="2"/>
</dbReference>
<dbReference type="PROSITE" id="PS51379">
    <property type="entry name" value="4FE4S_FER_2"/>
    <property type="match status" value="2"/>
</dbReference>
<organism evidence="14 15">
    <name type="scientific">Megasphaera paucivorans</name>
    <dbReference type="NCBI Taxonomy" id="349095"/>
    <lineage>
        <taxon>Bacteria</taxon>
        <taxon>Bacillati</taxon>
        <taxon>Bacillota</taxon>
        <taxon>Negativicutes</taxon>
        <taxon>Veillonellales</taxon>
        <taxon>Veillonellaceae</taxon>
        <taxon>Megasphaera</taxon>
    </lineage>
</organism>
<dbReference type="InterPro" id="IPR050722">
    <property type="entry name" value="Pyruvate:ferred/Flavod_OxRd"/>
</dbReference>
<evidence type="ECO:0000256" key="3">
    <source>
        <dbReference type="ARBA" id="ARBA00022485"/>
    </source>
</evidence>
<feature type="binding site" evidence="12">
    <location>
        <position position="749"/>
    </location>
    <ligand>
        <name>[4Fe-4S] cluster</name>
        <dbReference type="ChEBI" id="CHEBI:49883"/>
        <label>2</label>
    </ligand>
</feature>
<evidence type="ECO:0000256" key="5">
    <source>
        <dbReference type="ARBA" id="ARBA00022982"/>
    </source>
</evidence>
<evidence type="ECO:0000256" key="1">
    <source>
        <dbReference type="ARBA" id="ARBA00009032"/>
    </source>
</evidence>
<dbReference type="Pfam" id="PF01558">
    <property type="entry name" value="POR"/>
    <property type="match status" value="1"/>
</dbReference>
<dbReference type="Gene3D" id="3.30.70.20">
    <property type="match status" value="1"/>
</dbReference>
<dbReference type="EMBL" id="FNHQ01000001">
    <property type="protein sequence ID" value="SDM04580.1"/>
    <property type="molecule type" value="Genomic_DNA"/>
</dbReference>
<keyword evidence="5 9" id="KW-0249">Electron transport</keyword>
<evidence type="ECO:0000313" key="15">
    <source>
        <dbReference type="Proteomes" id="UP000199309"/>
    </source>
</evidence>
<feature type="binding site" evidence="10">
    <location>
        <position position="113"/>
    </location>
    <ligand>
        <name>pyruvate</name>
        <dbReference type="ChEBI" id="CHEBI:15361"/>
    </ligand>
</feature>
<dbReference type="FunFam" id="3.40.50.970:FF:000041">
    <property type="entry name" value="Pyruvate:ferredoxin (Flavodoxin) oxidoreductase"/>
    <property type="match status" value="1"/>
</dbReference>
<feature type="binding site" evidence="12">
    <location>
        <position position="694"/>
    </location>
    <ligand>
        <name>[4Fe-4S] cluster</name>
        <dbReference type="ChEBI" id="CHEBI:49883"/>
        <label>1</label>
    </ligand>
</feature>
<sequence length="1171" mass="126882">MTKFKTMDGNEAAAWVSYAFTEVAAIYPITPSSPMAEHVDEWASQGMKNLFGNTVNVVEMESEAGAAGAFHGSLQAGALTTTYTASQGFLLMIPNMYKVAGELLPGVFHVAARALANHALSIFGDHQDVMSARATGCCMLAESSVQEVMDLGGVAHLAALKGSLPFINFFDGFRTSHEIQKVEVMDFENFRKLIDWDAVAAFRARGLNPDAPETRGTAENPDVYFQHCEANNKLYDAMPDIVAGYMDKISEITGRTYKPFTYVGAADAEYVVVAMGSMFEAVKSCVEYLAGKGEKVGAINVHLFRPFSAKYLSAVLPKTVKKIAVIDRTKEPGSLGEPLYLDINGFVKEQNLAIDVIGGRAGLGSKDVLPEDIMAVFDNLQSAAPKNEFTLGIVDDLTNLSLSRAEKMPLDTTGLTACKFWGFGSDGTVGANKSAIKIIGDHTDMYAQAYFAYDSKKSGGVTISHLRFGTKPIEMPYLIDAADYIACHRQSYVKRFDLLRGIKNGGTFMLNCTWTDEELDKELPALIKRAIAKHHVKFYTLNGDAIGQKLGLGTRINMVMQAAFFALTKVIPVEDAVKYLKDSIVKSYGKKGQKVVDMNNGAVDAGITEFHQVAYPASWADAVDEAAPETNAPEYFQKVATPMLNQVGDDLTVAAFVGREDGTMPNGTTKFEKPGPAMHVPSWDFEKCIGCFKCSFVCPHAAIRPVLTTAEEAAAAPAGFKVAPKAKSGKEYGVTIVVSQLDCLECGSCANVCPVKALTMVQNDDAQIAKMDQWYYAMDKVAPKPNPQNKKSVIGSQLETPLLEFSGACAGCGETPYVKLVTQLFGDRMMIANATGCSSIWGASAPIAPYTTNAAGHGPSWANSLFEDAAEFGLGMFMGVDKIRKDMAAKVDAAKAEASADLQAALGDWAANMYEGEGSRERADKVVALLEKEAAGNATLQEFLDKKKYLVKRSHWIIGGDGWSYDIGYGGVDHVLAQNQDVNILVLDTEVYSNTGGQSSKATPSSAIAQFAASGKKTKKKDLGMMAISYGYVYVAQVAMGADQNQLIKALTEAEAYNGPSLVICYAPCINHGIRKGMSKSQDEEKIAVACGYWDLYRYNPTLKEAGKNPFSLDSKEPDYSKFQEFLQGEVRYASLAKSFPDAAQEMYAKTEADAKTRRESYVRFQKSMEA</sequence>
<keyword evidence="6 9" id="KW-0560">Oxidoreductase</keyword>
<dbReference type="GO" id="GO:0005506">
    <property type="term" value="F:iron ion binding"/>
    <property type="evidence" value="ECO:0007669"/>
    <property type="project" value="InterPro"/>
</dbReference>